<keyword evidence="1" id="KW-0175">Coiled coil</keyword>
<dbReference type="KEGG" id="dru:Desru_3101"/>
<protein>
    <submittedName>
        <fullName evidence="3">Uncharacterized protein</fullName>
    </submittedName>
</protein>
<dbReference type="InterPro" id="IPR014717">
    <property type="entry name" value="Transl_elong_EF1B/ribsomal_bS6"/>
</dbReference>
<evidence type="ECO:0000256" key="2">
    <source>
        <dbReference type="SAM" id="Phobius"/>
    </source>
</evidence>
<dbReference type="eggNOG" id="COG3167">
    <property type="taxonomic scope" value="Bacteria"/>
</dbReference>
<keyword evidence="2" id="KW-1133">Transmembrane helix</keyword>
<keyword evidence="2" id="KW-0472">Membrane</keyword>
<dbReference type="EMBL" id="CP002780">
    <property type="protein sequence ID" value="AEG61312.1"/>
    <property type="molecule type" value="Genomic_DNA"/>
</dbReference>
<organism evidence="3 4">
    <name type="scientific">Desulforamulus ruminis (strain ATCC 23193 / DSM 2154 / NCIMB 8452 / DL)</name>
    <name type="common">Desulfotomaculum ruminis</name>
    <dbReference type="NCBI Taxonomy" id="696281"/>
    <lineage>
        <taxon>Bacteria</taxon>
        <taxon>Bacillati</taxon>
        <taxon>Bacillota</taxon>
        <taxon>Clostridia</taxon>
        <taxon>Eubacteriales</taxon>
        <taxon>Peptococcaceae</taxon>
        <taxon>Desulforamulus</taxon>
    </lineage>
</organism>
<dbReference type="OrthoDB" id="1786548at2"/>
<gene>
    <name evidence="3" type="ordered locus">Desru_3101</name>
</gene>
<keyword evidence="4" id="KW-1185">Reference proteome</keyword>
<feature type="transmembrane region" description="Helical" evidence="2">
    <location>
        <begin position="12"/>
        <end position="32"/>
    </location>
</feature>
<evidence type="ECO:0000256" key="1">
    <source>
        <dbReference type="SAM" id="Coils"/>
    </source>
</evidence>
<dbReference type="STRING" id="696281.Desru_3101"/>
<sequence>MMKLQLTPRDKKILMIFLPFFLVALIFWFILFPQIKAYSLVRGDLAEARQKVGVFAERSQQLERETQSLNEAKAQFGDVKNKFTATMQDGLFIVNLDRKVKEEKVMVYTFNPLGIQKHPEYWALPVEMIMTGDYNQIIAVLDFLENQVNLTELREIFIFSSSIDEIESEGLKVSFSTDNILDLIRAHEGYVGVRLILMLYSEPSPRGRLFLEDIQQWQFGRNNPFKVLPNPNAQYLLYPLLIPYNEEEPLPSSEGVPVSPEPVWVRNNAGNG</sequence>
<name>F6DUC7_DESRL</name>
<keyword evidence="2" id="KW-0812">Transmembrane</keyword>
<dbReference type="HOGENOM" id="CLU_1132165_0_0_9"/>
<dbReference type="RefSeq" id="WP_013843063.1">
    <property type="nucleotide sequence ID" value="NC_015589.1"/>
</dbReference>
<dbReference type="AlphaFoldDB" id="F6DUC7"/>
<evidence type="ECO:0000313" key="4">
    <source>
        <dbReference type="Proteomes" id="UP000009234"/>
    </source>
</evidence>
<reference evidence="4" key="1">
    <citation type="submission" date="2011-05" db="EMBL/GenBank/DDBJ databases">
        <title>Complete sequence of Desulfotomaculum ruminis DSM 2154.</title>
        <authorList>
            <person name="Lucas S."/>
            <person name="Copeland A."/>
            <person name="Lapidus A."/>
            <person name="Cheng J.-F."/>
            <person name="Goodwin L."/>
            <person name="Pitluck S."/>
            <person name="Lu M."/>
            <person name="Detter J.C."/>
            <person name="Han C."/>
            <person name="Tapia R."/>
            <person name="Land M."/>
            <person name="Hauser L."/>
            <person name="Kyrpides N."/>
            <person name="Ivanova N."/>
            <person name="Mikhailova N."/>
            <person name="Pagani I."/>
            <person name="Stams A.J.M."/>
            <person name="Plugge C.M."/>
            <person name="Muyzer G."/>
            <person name="Kuever J."/>
            <person name="Parshina S.N."/>
            <person name="Ivanova A.E."/>
            <person name="Nazina T.N."/>
            <person name="Brambilla E."/>
            <person name="Spring S."/>
            <person name="Klenk H.-P."/>
            <person name="Woyke T."/>
        </authorList>
    </citation>
    <scope>NUCLEOTIDE SEQUENCE [LARGE SCALE GENOMIC DNA]</scope>
    <source>
        <strain evidence="4">ATCC 23193 / DSM 2154 / NCIB 8452 / DL</strain>
    </source>
</reference>
<proteinExistence type="predicted"/>
<dbReference type="Gene3D" id="3.30.70.60">
    <property type="match status" value="1"/>
</dbReference>
<accession>F6DUC7</accession>
<evidence type="ECO:0000313" key="3">
    <source>
        <dbReference type="EMBL" id="AEG61312.1"/>
    </source>
</evidence>
<dbReference type="Proteomes" id="UP000009234">
    <property type="component" value="Chromosome"/>
</dbReference>
<reference evidence="3 4" key="2">
    <citation type="journal article" date="2012" name="Stand. Genomic Sci.">
        <title>Complete genome sequence of the sulfate-reducing firmicute Desulfotomaculum ruminis type strain (DL(T)).</title>
        <authorList>
            <person name="Spring S."/>
            <person name="Visser M."/>
            <person name="Lu M."/>
            <person name="Copeland A."/>
            <person name="Lapidus A."/>
            <person name="Lucas S."/>
            <person name="Cheng J.F."/>
            <person name="Han C."/>
            <person name="Tapia R."/>
            <person name="Goodwin L.A."/>
            <person name="Pitluck S."/>
            <person name="Ivanova N."/>
            <person name="Land M."/>
            <person name="Hauser L."/>
            <person name="Larimer F."/>
            <person name="Rohde M."/>
            <person name="Goker M."/>
            <person name="Detter J.C."/>
            <person name="Kyrpides N.C."/>
            <person name="Woyke T."/>
            <person name="Schaap P.J."/>
            <person name="Plugge C.M."/>
            <person name="Muyzer G."/>
            <person name="Kuever J."/>
            <person name="Pereira I.A."/>
            <person name="Parshina S.N."/>
            <person name="Bernier-Latmani R."/>
            <person name="Stams A.J."/>
            <person name="Klenk H.P."/>
        </authorList>
    </citation>
    <scope>NUCLEOTIDE SEQUENCE [LARGE SCALE GENOMIC DNA]</scope>
    <source>
        <strain evidence="4">ATCC 23193 / DSM 2154 / NCIB 8452 / DL</strain>
    </source>
</reference>
<feature type="coiled-coil region" evidence="1">
    <location>
        <begin position="45"/>
        <end position="82"/>
    </location>
</feature>